<feature type="region of interest" description="Disordered" evidence="1">
    <location>
        <begin position="15"/>
        <end position="43"/>
    </location>
</feature>
<dbReference type="OrthoDB" id="43654at2759"/>
<dbReference type="Pfam" id="PF00188">
    <property type="entry name" value="CAP"/>
    <property type="match status" value="1"/>
</dbReference>
<evidence type="ECO:0000313" key="3">
    <source>
        <dbReference type="EMBL" id="TVY45892.1"/>
    </source>
</evidence>
<protein>
    <submittedName>
        <fullName evidence="3">Pathogenesis-related protein 1C</fullName>
    </submittedName>
</protein>
<dbReference type="Proteomes" id="UP000462212">
    <property type="component" value="Unassembled WGS sequence"/>
</dbReference>
<dbReference type="SMART" id="SM00198">
    <property type="entry name" value="SCP"/>
    <property type="match status" value="1"/>
</dbReference>
<dbReference type="Gene3D" id="3.40.33.10">
    <property type="entry name" value="CAP"/>
    <property type="match status" value="1"/>
</dbReference>
<dbReference type="InterPro" id="IPR035940">
    <property type="entry name" value="CAP_sf"/>
</dbReference>
<name>A0A8H8S164_9HELO</name>
<keyword evidence="4" id="KW-1185">Reference proteome</keyword>
<proteinExistence type="predicted"/>
<evidence type="ECO:0000313" key="4">
    <source>
        <dbReference type="Proteomes" id="UP000462212"/>
    </source>
</evidence>
<organism evidence="3 4">
    <name type="scientific">Lachnellula subtilissima</name>
    <dbReference type="NCBI Taxonomy" id="602034"/>
    <lineage>
        <taxon>Eukaryota</taxon>
        <taxon>Fungi</taxon>
        <taxon>Dikarya</taxon>
        <taxon>Ascomycota</taxon>
        <taxon>Pezizomycotina</taxon>
        <taxon>Leotiomycetes</taxon>
        <taxon>Helotiales</taxon>
        <taxon>Lachnaceae</taxon>
        <taxon>Lachnellula</taxon>
    </lineage>
</organism>
<dbReference type="InterPro" id="IPR018244">
    <property type="entry name" value="Allrgn_V5/Tpx1_CS"/>
</dbReference>
<comment type="caution">
    <text evidence="3">The sequence shown here is derived from an EMBL/GenBank/DDBJ whole genome shotgun (WGS) entry which is preliminary data.</text>
</comment>
<dbReference type="SUPFAM" id="SSF55797">
    <property type="entry name" value="PR-1-like"/>
    <property type="match status" value="1"/>
</dbReference>
<dbReference type="InterPro" id="IPR014044">
    <property type="entry name" value="CAP_dom"/>
</dbReference>
<gene>
    <name evidence="3" type="primary">PR1C</name>
    <name evidence="3" type="ORF">LSUB1_G000496</name>
</gene>
<dbReference type="AlphaFoldDB" id="A0A8H8S164"/>
<reference evidence="3 4" key="1">
    <citation type="submission" date="2018-05" db="EMBL/GenBank/DDBJ databases">
        <title>Genome sequencing and assembly of the regulated plant pathogen Lachnellula willkommii and related sister species for the development of diagnostic species identification markers.</title>
        <authorList>
            <person name="Giroux E."/>
            <person name="Bilodeau G."/>
        </authorList>
    </citation>
    <scope>NUCLEOTIDE SEQUENCE [LARGE SCALE GENOMIC DNA]</scope>
    <source>
        <strain evidence="3 4">CBS 197.66</strain>
    </source>
</reference>
<dbReference type="EMBL" id="QGMJ01000004">
    <property type="protein sequence ID" value="TVY45892.1"/>
    <property type="molecule type" value="Genomic_DNA"/>
</dbReference>
<dbReference type="PROSITE" id="PS01009">
    <property type="entry name" value="CRISP_1"/>
    <property type="match status" value="1"/>
</dbReference>
<dbReference type="InterPro" id="IPR001283">
    <property type="entry name" value="CRISP-related"/>
</dbReference>
<accession>A0A8H8S164</accession>
<dbReference type="GO" id="GO:0005576">
    <property type="term" value="C:extracellular region"/>
    <property type="evidence" value="ECO:0007669"/>
    <property type="project" value="InterPro"/>
</dbReference>
<sequence length="202" mass="22647">MPHDIKSVLKAAIHGFLSPPPSQPNTSPAAHRPRPRPHSHEHEMHDALAAHNAARRSARGGRRPDLKWSEDLAAHAQSWADHLVASRELKHGKYFLRFTFASTSLFERQAWRRRKSLYAHQHTLHAQVLPPCCGCLGCGAEGIPWAEDRRVNLGSYGHYTQVIWPRTTHVGMASAVSYDGRQVIFARYAPCGNVIGMDAYYS</sequence>
<evidence type="ECO:0000259" key="2">
    <source>
        <dbReference type="SMART" id="SM00198"/>
    </source>
</evidence>
<feature type="domain" description="SCP" evidence="2">
    <location>
        <begin position="42"/>
        <end position="196"/>
    </location>
</feature>
<dbReference type="PANTHER" id="PTHR10334">
    <property type="entry name" value="CYSTEINE-RICH SECRETORY PROTEIN-RELATED"/>
    <property type="match status" value="1"/>
</dbReference>
<evidence type="ECO:0000256" key="1">
    <source>
        <dbReference type="SAM" id="MobiDB-lite"/>
    </source>
</evidence>
<dbReference type="PRINTS" id="PR00837">
    <property type="entry name" value="V5TPXLIKE"/>
</dbReference>